<evidence type="ECO:0000313" key="3">
    <source>
        <dbReference type="Proteomes" id="UP000799770"/>
    </source>
</evidence>
<dbReference type="Pfam" id="PF11905">
    <property type="entry name" value="DUF3425"/>
    <property type="match status" value="1"/>
</dbReference>
<sequence length="476" mass="52975">MDRSVANLTTEQLYRKRAFDRENQRASRARKKSRISELEDEVGDLKRRLAHSEAQVKRLESSEASLRDAVNSARLSLQTIDVAQPLPGGLPSPSASLSGSIPRASLSTTTPQPFGSGSTIDYGSKSSQSISQPHATENPDSFALRDEVTGLTLGFPKTEGMQAMLPYGSLTTFGANHAYSLSFLDPIAPESDPSFASTDGLQSLALGKPKAPHWERLPSHIAATCRLDTVFLDTVETSRRQMRNRFQLAEATSSHFPSISSLLNPDEANSHHSISNIIGNHGRVTLNVASLPGRMGTMYLMCIYLRWLVSPTKQNYEAMPEWIRPTESQLTIPHPVWIDLVVWPEAREAILHEMDWSQFEAFRAVMGPTVSVNWPYELSDIFAVVSEREVKLSPVFENHIRQGHNWTVGPAVSEKFPFMKCAPIVVLDPMQLEQERVLEEARQRNELHAFAELHLGMSSQLDLSDDLPFYALLEGA</sequence>
<organism evidence="2 3">
    <name type="scientific">Lophiotrema nucula</name>
    <dbReference type="NCBI Taxonomy" id="690887"/>
    <lineage>
        <taxon>Eukaryota</taxon>
        <taxon>Fungi</taxon>
        <taxon>Dikarya</taxon>
        <taxon>Ascomycota</taxon>
        <taxon>Pezizomycotina</taxon>
        <taxon>Dothideomycetes</taxon>
        <taxon>Pleosporomycetidae</taxon>
        <taxon>Pleosporales</taxon>
        <taxon>Lophiotremataceae</taxon>
        <taxon>Lophiotrema</taxon>
    </lineage>
</organism>
<dbReference type="Gene3D" id="3.30.160.60">
    <property type="entry name" value="Classic Zinc Finger"/>
    <property type="match status" value="1"/>
</dbReference>
<dbReference type="InterPro" id="IPR021833">
    <property type="entry name" value="DUF3425"/>
</dbReference>
<accession>A0A6A5YGK5</accession>
<evidence type="ECO:0000256" key="1">
    <source>
        <dbReference type="SAM" id="MobiDB-lite"/>
    </source>
</evidence>
<proteinExistence type="predicted"/>
<protein>
    <recommendedName>
        <fullName evidence="4">BZIP domain-containing protein</fullName>
    </recommendedName>
</protein>
<dbReference type="CDD" id="cd14688">
    <property type="entry name" value="bZIP_YAP"/>
    <property type="match status" value="1"/>
</dbReference>
<feature type="compositionally biased region" description="Low complexity" evidence="1">
    <location>
        <begin position="85"/>
        <end position="102"/>
    </location>
</feature>
<dbReference type="EMBL" id="ML977386">
    <property type="protein sequence ID" value="KAF2105278.1"/>
    <property type="molecule type" value="Genomic_DNA"/>
</dbReference>
<name>A0A6A5YGK5_9PLEO</name>
<feature type="region of interest" description="Disordered" evidence="1">
    <location>
        <begin position="19"/>
        <end position="42"/>
    </location>
</feature>
<evidence type="ECO:0008006" key="4">
    <source>
        <dbReference type="Google" id="ProtNLM"/>
    </source>
</evidence>
<dbReference type="OrthoDB" id="2985014at2759"/>
<dbReference type="Proteomes" id="UP000799770">
    <property type="component" value="Unassembled WGS sequence"/>
</dbReference>
<dbReference type="PANTHER" id="PTHR37012">
    <property type="entry name" value="B-ZIP TRANSCRIPTION FACTOR (EUROFUNG)-RELATED"/>
    <property type="match status" value="1"/>
</dbReference>
<gene>
    <name evidence="2" type="ORF">BDV96DRAFT_377380</name>
</gene>
<keyword evidence="3" id="KW-1185">Reference proteome</keyword>
<feature type="region of interest" description="Disordered" evidence="1">
    <location>
        <begin position="84"/>
        <end position="140"/>
    </location>
</feature>
<evidence type="ECO:0000313" key="2">
    <source>
        <dbReference type="EMBL" id="KAF2105278.1"/>
    </source>
</evidence>
<feature type="compositionally biased region" description="Polar residues" evidence="1">
    <location>
        <begin position="105"/>
        <end position="139"/>
    </location>
</feature>
<dbReference type="PANTHER" id="PTHR37012:SF2">
    <property type="entry name" value="BZIP DOMAIN-CONTAINING PROTEIN-RELATED"/>
    <property type="match status" value="1"/>
</dbReference>
<dbReference type="AlphaFoldDB" id="A0A6A5YGK5"/>
<reference evidence="2" key="1">
    <citation type="journal article" date="2020" name="Stud. Mycol.">
        <title>101 Dothideomycetes genomes: a test case for predicting lifestyles and emergence of pathogens.</title>
        <authorList>
            <person name="Haridas S."/>
            <person name="Albert R."/>
            <person name="Binder M."/>
            <person name="Bloem J."/>
            <person name="Labutti K."/>
            <person name="Salamov A."/>
            <person name="Andreopoulos B."/>
            <person name="Baker S."/>
            <person name="Barry K."/>
            <person name="Bills G."/>
            <person name="Bluhm B."/>
            <person name="Cannon C."/>
            <person name="Castanera R."/>
            <person name="Culley D."/>
            <person name="Daum C."/>
            <person name="Ezra D."/>
            <person name="Gonzalez J."/>
            <person name="Henrissat B."/>
            <person name="Kuo A."/>
            <person name="Liang C."/>
            <person name="Lipzen A."/>
            <person name="Lutzoni F."/>
            <person name="Magnuson J."/>
            <person name="Mondo S."/>
            <person name="Nolan M."/>
            <person name="Ohm R."/>
            <person name="Pangilinan J."/>
            <person name="Park H.-J."/>
            <person name="Ramirez L."/>
            <person name="Alfaro M."/>
            <person name="Sun H."/>
            <person name="Tritt A."/>
            <person name="Yoshinaga Y."/>
            <person name="Zwiers L.-H."/>
            <person name="Turgeon B."/>
            <person name="Goodwin S."/>
            <person name="Spatafora J."/>
            <person name="Crous P."/>
            <person name="Grigoriev I."/>
        </authorList>
    </citation>
    <scope>NUCLEOTIDE SEQUENCE</scope>
    <source>
        <strain evidence="2">CBS 627.86</strain>
    </source>
</reference>